<evidence type="ECO:0000313" key="2">
    <source>
        <dbReference type="Proteomes" id="UP001164539"/>
    </source>
</evidence>
<keyword evidence="2" id="KW-1185">Reference proteome</keyword>
<protein>
    <submittedName>
        <fullName evidence="1">Salicylic acid-binding protein 2</fullName>
    </submittedName>
</protein>
<reference evidence="1 2" key="1">
    <citation type="journal article" date="2023" name="Science">
        <title>Complex scaffold remodeling in plant triterpene biosynthesis.</title>
        <authorList>
            <person name="De La Pena R."/>
            <person name="Hodgson H."/>
            <person name="Liu J.C."/>
            <person name="Stephenson M.J."/>
            <person name="Martin A.C."/>
            <person name="Owen C."/>
            <person name="Harkess A."/>
            <person name="Leebens-Mack J."/>
            <person name="Jimenez L.E."/>
            <person name="Osbourn A."/>
            <person name="Sattely E.S."/>
        </authorList>
    </citation>
    <scope>NUCLEOTIDE SEQUENCE [LARGE SCALE GENOMIC DNA]</scope>
    <source>
        <strain evidence="2">cv. JPN11</strain>
        <tissue evidence="1">Leaf</tissue>
    </source>
</reference>
<proteinExistence type="predicted"/>
<dbReference type="EMBL" id="CM051400">
    <property type="protein sequence ID" value="KAJ4714963.1"/>
    <property type="molecule type" value="Genomic_DNA"/>
</dbReference>
<sequence>MSLTAMEKGKKHFVLVHGACHGAWCWYKVLALLKVAGHRVTALDLGASGLNTKRLDEIASISDYVQPLMDFMSSLSPDEKVILVGHSYGGICISLAMENFPEKILVAVFVSAYMPHYKSPPGAVIQEYFSRTPAESLLDCKLEFDQGLENPPTSGFFGPEYLKSMVYSNCQLEDVELARMLVRPTGLFFEDLSKESLLTKVKSGTVDRVFVICPEDKVMNEDFQRLMIQNYSPKEVRIIASADHMPMLSKPQELCQALEDIAAKYYY</sequence>
<dbReference type="Proteomes" id="UP001164539">
    <property type="component" value="Chromosome 7"/>
</dbReference>
<evidence type="ECO:0000313" key="1">
    <source>
        <dbReference type="EMBL" id="KAJ4714963.1"/>
    </source>
</evidence>
<comment type="caution">
    <text evidence="1">The sequence shown here is derived from an EMBL/GenBank/DDBJ whole genome shotgun (WGS) entry which is preliminary data.</text>
</comment>
<name>A0ACC1XUC9_MELAZ</name>
<gene>
    <name evidence="1" type="ORF">OWV82_013372</name>
</gene>
<accession>A0ACC1XUC9</accession>
<organism evidence="1 2">
    <name type="scientific">Melia azedarach</name>
    <name type="common">Chinaberry tree</name>
    <dbReference type="NCBI Taxonomy" id="155640"/>
    <lineage>
        <taxon>Eukaryota</taxon>
        <taxon>Viridiplantae</taxon>
        <taxon>Streptophyta</taxon>
        <taxon>Embryophyta</taxon>
        <taxon>Tracheophyta</taxon>
        <taxon>Spermatophyta</taxon>
        <taxon>Magnoliopsida</taxon>
        <taxon>eudicotyledons</taxon>
        <taxon>Gunneridae</taxon>
        <taxon>Pentapetalae</taxon>
        <taxon>rosids</taxon>
        <taxon>malvids</taxon>
        <taxon>Sapindales</taxon>
        <taxon>Meliaceae</taxon>
        <taxon>Melia</taxon>
    </lineage>
</organism>